<accession>A0A1M5HEH0</accession>
<dbReference type="EMBL" id="FQUT01000010">
    <property type="protein sequence ID" value="SHG14317.1"/>
    <property type="molecule type" value="Genomic_DNA"/>
</dbReference>
<keyword evidence="3" id="KW-1185">Reference proteome</keyword>
<protein>
    <submittedName>
        <fullName evidence="2">Uncharacterized protein</fullName>
    </submittedName>
</protein>
<dbReference type="RefSeq" id="WP_072960856.1">
    <property type="nucleotide sequence ID" value="NZ_FQUT01000010.1"/>
</dbReference>
<evidence type="ECO:0000256" key="1">
    <source>
        <dbReference type="SAM" id="Coils"/>
    </source>
</evidence>
<dbReference type="AlphaFoldDB" id="A0A1M5HEH0"/>
<dbReference type="Proteomes" id="UP000184518">
    <property type="component" value="Unassembled WGS sequence"/>
</dbReference>
<evidence type="ECO:0000313" key="3">
    <source>
        <dbReference type="Proteomes" id="UP000184518"/>
    </source>
</evidence>
<name>A0A1M5HEH0_9FLAO</name>
<sequence length="119" mass="14246">MIADQIVILQVDDSDKLNELFELEISKLEYNPITKELMKKILLDNYKQFTYDIEAKRKSISKEISLLREKVSIDKYLSDKLYEDDYKEIKNAHKTQIEQLELKLQHIVSESKKLDIRQR</sequence>
<proteinExistence type="predicted"/>
<gene>
    <name evidence="2" type="ORF">SAMN05443633_110179</name>
</gene>
<dbReference type="OrthoDB" id="9815006at2"/>
<feature type="coiled-coil region" evidence="1">
    <location>
        <begin position="83"/>
        <end position="117"/>
    </location>
</feature>
<keyword evidence="1" id="KW-0175">Coiled coil</keyword>
<evidence type="ECO:0000313" key="2">
    <source>
        <dbReference type="EMBL" id="SHG14317.1"/>
    </source>
</evidence>
<organism evidence="2 3">
    <name type="scientific">Chryseobacterium arachidis</name>
    <dbReference type="NCBI Taxonomy" id="1416778"/>
    <lineage>
        <taxon>Bacteria</taxon>
        <taxon>Pseudomonadati</taxon>
        <taxon>Bacteroidota</taxon>
        <taxon>Flavobacteriia</taxon>
        <taxon>Flavobacteriales</taxon>
        <taxon>Weeksellaceae</taxon>
        <taxon>Chryseobacterium group</taxon>
        <taxon>Chryseobacterium</taxon>
    </lineage>
</organism>
<dbReference type="STRING" id="1416778.SAMN05443633_110179"/>
<reference evidence="3" key="1">
    <citation type="submission" date="2016-11" db="EMBL/GenBank/DDBJ databases">
        <authorList>
            <person name="Varghese N."/>
            <person name="Submissions S."/>
        </authorList>
    </citation>
    <scope>NUCLEOTIDE SEQUENCE [LARGE SCALE GENOMIC DNA]</scope>
    <source>
        <strain evidence="3">DSM 27619</strain>
    </source>
</reference>